<accession>A0ABY5FY16</accession>
<dbReference type="EMBL" id="CP101497">
    <property type="protein sequence ID" value="UTT62837.1"/>
    <property type="molecule type" value="Genomic_DNA"/>
</dbReference>
<keyword evidence="8" id="KW-1185">Reference proteome</keyword>
<dbReference type="InterPro" id="IPR036565">
    <property type="entry name" value="Mur-like_cat_sf"/>
</dbReference>
<dbReference type="InterPro" id="IPR036615">
    <property type="entry name" value="Mur_ligase_C_dom_sf"/>
</dbReference>
<keyword evidence="1 7" id="KW-0436">Ligase</keyword>
<dbReference type="RefSeq" id="WP_255159969.1">
    <property type="nucleotide sequence ID" value="NZ_CP101497.1"/>
</dbReference>
<dbReference type="InterPro" id="IPR004101">
    <property type="entry name" value="Mur_ligase_C"/>
</dbReference>
<dbReference type="Gene3D" id="3.40.1190.10">
    <property type="entry name" value="Mur-like, catalytic domain"/>
    <property type="match status" value="1"/>
</dbReference>
<proteinExistence type="predicted"/>
<dbReference type="Gene3D" id="3.90.190.20">
    <property type="entry name" value="Mur ligase, C-terminal domain"/>
    <property type="match status" value="1"/>
</dbReference>
<keyword evidence="4" id="KW-1133">Transmembrane helix</keyword>
<feature type="domain" description="Mur ligase central" evidence="6">
    <location>
        <begin position="189"/>
        <end position="378"/>
    </location>
</feature>
<dbReference type="SUPFAM" id="SSF53623">
    <property type="entry name" value="MurD-like peptide ligases, catalytic domain"/>
    <property type="match status" value="1"/>
</dbReference>
<keyword evidence="4" id="KW-0812">Transmembrane</keyword>
<evidence type="ECO:0000256" key="1">
    <source>
        <dbReference type="ARBA" id="ARBA00022598"/>
    </source>
</evidence>
<name>A0ABY5FY16_9MICO</name>
<dbReference type="PANTHER" id="PTHR43024">
    <property type="entry name" value="UDP-N-ACETYLMURAMOYL-TRIPEPTIDE--D-ALANYL-D-ALANINE LIGASE"/>
    <property type="match status" value="1"/>
</dbReference>
<evidence type="ECO:0000313" key="7">
    <source>
        <dbReference type="EMBL" id="UTT62837.1"/>
    </source>
</evidence>
<evidence type="ECO:0000256" key="4">
    <source>
        <dbReference type="SAM" id="Phobius"/>
    </source>
</evidence>
<keyword evidence="3" id="KW-0067">ATP-binding</keyword>
<keyword evidence="2" id="KW-0547">Nucleotide-binding</keyword>
<evidence type="ECO:0000256" key="2">
    <source>
        <dbReference type="ARBA" id="ARBA00022741"/>
    </source>
</evidence>
<feature type="transmembrane region" description="Helical" evidence="4">
    <location>
        <begin position="81"/>
        <end position="99"/>
    </location>
</feature>
<dbReference type="Proteomes" id="UP001060039">
    <property type="component" value="Chromosome"/>
</dbReference>
<feature type="transmembrane region" description="Helical" evidence="4">
    <location>
        <begin position="54"/>
        <end position="75"/>
    </location>
</feature>
<dbReference type="InterPro" id="IPR051046">
    <property type="entry name" value="MurCDEF_CellWall_CoF430Synth"/>
</dbReference>
<dbReference type="SUPFAM" id="SSF53244">
    <property type="entry name" value="MurD-like peptide ligases, peptide-binding domain"/>
    <property type="match status" value="1"/>
</dbReference>
<dbReference type="PANTHER" id="PTHR43024:SF1">
    <property type="entry name" value="UDP-N-ACETYLMURAMOYL-TRIPEPTIDE--D-ALANYL-D-ALANINE LIGASE"/>
    <property type="match status" value="1"/>
</dbReference>
<dbReference type="Pfam" id="PF02875">
    <property type="entry name" value="Mur_ligase_C"/>
    <property type="match status" value="1"/>
</dbReference>
<protein>
    <submittedName>
        <fullName evidence="7">Mur ligase family protein</fullName>
    </submittedName>
</protein>
<dbReference type="GO" id="GO:0016874">
    <property type="term" value="F:ligase activity"/>
    <property type="evidence" value="ECO:0007669"/>
    <property type="project" value="UniProtKB-KW"/>
</dbReference>
<feature type="transmembrane region" description="Helical" evidence="4">
    <location>
        <begin position="140"/>
        <end position="161"/>
    </location>
</feature>
<feature type="transmembrane region" description="Helical" evidence="4">
    <location>
        <begin position="6"/>
        <end position="26"/>
    </location>
</feature>
<feature type="domain" description="Mur ligase C-terminal" evidence="5">
    <location>
        <begin position="401"/>
        <end position="526"/>
    </location>
</feature>
<gene>
    <name evidence="7" type="ORF">NNL39_01600</name>
</gene>
<reference evidence="7" key="1">
    <citation type="submission" date="2022-07" db="EMBL/GenBank/DDBJ databases">
        <title>Taxonomic analysis of Microcella humidisoli nov. sp., isolated from riverside soil.</title>
        <authorList>
            <person name="Molina K.M."/>
            <person name="Kim S.B."/>
        </authorList>
    </citation>
    <scope>NUCLEOTIDE SEQUENCE</scope>
    <source>
        <strain evidence="7">MMS21-STM10</strain>
    </source>
</reference>
<dbReference type="Pfam" id="PF08245">
    <property type="entry name" value="Mur_ligase_M"/>
    <property type="match status" value="1"/>
</dbReference>
<evidence type="ECO:0000259" key="6">
    <source>
        <dbReference type="Pfam" id="PF08245"/>
    </source>
</evidence>
<evidence type="ECO:0000259" key="5">
    <source>
        <dbReference type="Pfam" id="PF02875"/>
    </source>
</evidence>
<organism evidence="7 8">
    <name type="scientific">Microcella humidisoli</name>
    <dbReference type="NCBI Taxonomy" id="2963406"/>
    <lineage>
        <taxon>Bacteria</taxon>
        <taxon>Bacillati</taxon>
        <taxon>Actinomycetota</taxon>
        <taxon>Actinomycetes</taxon>
        <taxon>Micrococcales</taxon>
        <taxon>Microbacteriaceae</taxon>
        <taxon>Microcella</taxon>
    </lineage>
</organism>
<evidence type="ECO:0000256" key="3">
    <source>
        <dbReference type="ARBA" id="ARBA00022840"/>
    </source>
</evidence>
<dbReference type="InterPro" id="IPR013221">
    <property type="entry name" value="Mur_ligase_cen"/>
</dbReference>
<keyword evidence="4" id="KW-0472">Membrane</keyword>
<evidence type="ECO:0000313" key="8">
    <source>
        <dbReference type="Proteomes" id="UP001060039"/>
    </source>
</evidence>
<sequence>MIDLLLYPATLVSVLVGLVAAVPIAARWLRVAQREHYVPAAVTRMAWLWVAREPLTAVLLVLALGATFAAVLSGVPPLGPYWALVAIVLLAAVPLGLPVRGRTARFAITGRVKRLMVCWIALHVGVLLVFVWLLDFGAAAAPAIVLLLSAPLTDLALAIMAPIEKAASQRFVTQAQQRLTQTGARVVAITGSYGKTSTKNYVAHLLSAAFTTVASPASFNNRLGLSRAVNDKLVPGTELFVAEMGMAAPGQIAELCRQFPPSIAAITVVGEGHLQRMRTTDAILREKSSITDLAPVVVLPIDDPRLAELADRCRAAGKTVITTTCRAETDADVALVPPSDAATDAEHWSIRLGTGAEPVPVSIGGVEHAVNVAVAAGIALAAGVPVAAIAARLGDLPGSQHRAEVQHAPSGALVIDDTYNANPVGSLRALEGAASLAAERGGPLVVVTPGMVELGPVQTERNRAFGAAIGAANGLLFAVARTNRAALLAGYASTATSEAPGAIAVDRREAAVARAVEAAGDRGVILYENDLPDHYP</sequence>
<feature type="transmembrane region" description="Helical" evidence="4">
    <location>
        <begin position="115"/>
        <end position="134"/>
    </location>
</feature>